<comment type="caution">
    <text evidence="7">The sequence shown here is derived from an EMBL/GenBank/DDBJ whole genome shotgun (WGS) entry which is preliminary data.</text>
</comment>
<feature type="domain" description="Carbohydrate kinase PfkB" evidence="6">
    <location>
        <begin position="22"/>
        <end position="311"/>
    </location>
</feature>
<dbReference type="Proteomes" id="UP000237755">
    <property type="component" value="Unassembled WGS sequence"/>
</dbReference>
<accession>A0ABX5AZM5</accession>
<dbReference type="CDD" id="cd01167">
    <property type="entry name" value="bac_FRK"/>
    <property type="match status" value="1"/>
</dbReference>
<evidence type="ECO:0000256" key="3">
    <source>
        <dbReference type="ARBA" id="ARBA00022741"/>
    </source>
</evidence>
<dbReference type="RefSeq" id="WP_104473958.1">
    <property type="nucleotide sequence ID" value="NZ_MPZN01000002.1"/>
</dbReference>
<protein>
    <recommendedName>
        <fullName evidence="6">Carbohydrate kinase PfkB domain-containing protein</fullName>
    </recommendedName>
</protein>
<keyword evidence="2" id="KW-0808">Transferase</keyword>
<dbReference type="SUPFAM" id="SSF53613">
    <property type="entry name" value="Ribokinase-like"/>
    <property type="match status" value="1"/>
</dbReference>
<evidence type="ECO:0000256" key="5">
    <source>
        <dbReference type="ARBA" id="ARBA00022840"/>
    </source>
</evidence>
<keyword evidence="3" id="KW-0547">Nucleotide-binding</keyword>
<dbReference type="InterPro" id="IPR029056">
    <property type="entry name" value="Ribokinase-like"/>
</dbReference>
<dbReference type="PROSITE" id="PS00584">
    <property type="entry name" value="PFKB_KINASES_2"/>
    <property type="match status" value="1"/>
</dbReference>
<evidence type="ECO:0000313" key="8">
    <source>
        <dbReference type="Proteomes" id="UP000237755"/>
    </source>
</evidence>
<dbReference type="PANTHER" id="PTHR43085">
    <property type="entry name" value="HEXOKINASE FAMILY MEMBER"/>
    <property type="match status" value="1"/>
</dbReference>
<evidence type="ECO:0000313" key="7">
    <source>
        <dbReference type="EMBL" id="PPL20385.1"/>
    </source>
</evidence>
<dbReference type="Pfam" id="PF00294">
    <property type="entry name" value="PfkB"/>
    <property type="match status" value="1"/>
</dbReference>
<dbReference type="InterPro" id="IPR050306">
    <property type="entry name" value="PfkB_Carbo_kinase"/>
</dbReference>
<sequence>MADLDPRAENGQTPGGDRTLIVGEALVDIVERPGSATPAEFVGGSPANVALGLARLGRPTAFLAALARDERGERIAAHLRASGVTVLDESWTAPRTSTARAVIGRDGSAHYSFDIEWALPSSVGVQGYSVIHTGSIAAFLEPGSGVVRELLREARAGGALVTFDPNIRQALLPVHSAALALFESTLELSHVVKLSDEDAAWLYPGCSVDEVLDAVLDRGSDLVVVTAGGDGAVLASREQRVTVPAVPVDVVDTIGAGDTFMAALIAQLTDVFAPRGRAGLLALDAEQLAAIGALSARASAITVSREGANPPTAAELAR</sequence>
<name>A0ABX5AZM5_9MICO</name>
<comment type="similarity">
    <text evidence="1">Belongs to the carbohydrate kinase PfkB family.</text>
</comment>
<evidence type="ECO:0000256" key="1">
    <source>
        <dbReference type="ARBA" id="ARBA00010688"/>
    </source>
</evidence>
<dbReference type="InterPro" id="IPR002173">
    <property type="entry name" value="Carboh/pur_kinase_PfkB_CS"/>
</dbReference>
<evidence type="ECO:0000259" key="6">
    <source>
        <dbReference type="Pfam" id="PF00294"/>
    </source>
</evidence>
<reference evidence="7 8" key="1">
    <citation type="journal article" date="2008" name="Int. J. Syst. Evol. Microbiol.">
        <title>Leifsonia pindariensis sp. nov., isolated from the Pindari glacier of the Indian Himalayas, and emended description of the genus Leifsonia.</title>
        <authorList>
            <person name="Reddy G.S."/>
            <person name="Prabagaran S.R."/>
            <person name="Shivaji S."/>
        </authorList>
    </citation>
    <scope>NUCLEOTIDE SEQUENCE [LARGE SCALE GENOMIC DNA]</scope>
    <source>
        <strain evidence="7 8">PON 10</strain>
    </source>
</reference>
<proteinExistence type="inferred from homology"/>
<keyword evidence="4" id="KW-0418">Kinase</keyword>
<evidence type="ECO:0000256" key="2">
    <source>
        <dbReference type="ARBA" id="ARBA00022679"/>
    </source>
</evidence>
<evidence type="ECO:0000256" key="4">
    <source>
        <dbReference type="ARBA" id="ARBA00022777"/>
    </source>
</evidence>
<dbReference type="EMBL" id="MPZN01000002">
    <property type="protein sequence ID" value="PPL20385.1"/>
    <property type="molecule type" value="Genomic_DNA"/>
</dbReference>
<gene>
    <name evidence="7" type="ORF">GY24_01020</name>
</gene>
<keyword evidence="8" id="KW-1185">Reference proteome</keyword>
<dbReference type="InterPro" id="IPR011611">
    <property type="entry name" value="PfkB_dom"/>
</dbReference>
<organism evidence="7 8">
    <name type="scientific">Microterricola pindariensis</name>
    <dbReference type="NCBI Taxonomy" id="478010"/>
    <lineage>
        <taxon>Bacteria</taxon>
        <taxon>Bacillati</taxon>
        <taxon>Actinomycetota</taxon>
        <taxon>Actinomycetes</taxon>
        <taxon>Micrococcales</taxon>
        <taxon>Microbacteriaceae</taxon>
        <taxon>Microterricola</taxon>
    </lineage>
</organism>
<dbReference type="PANTHER" id="PTHR43085:SF1">
    <property type="entry name" value="PSEUDOURIDINE KINASE-RELATED"/>
    <property type="match status" value="1"/>
</dbReference>
<dbReference type="Gene3D" id="3.40.1190.20">
    <property type="match status" value="1"/>
</dbReference>
<keyword evidence="5" id="KW-0067">ATP-binding</keyword>